<name>A0A918AJ97_9PSEU</name>
<protein>
    <recommendedName>
        <fullName evidence="1">SnoaL-like domain-containing protein</fullName>
    </recommendedName>
</protein>
<reference evidence="2" key="2">
    <citation type="submission" date="2020-09" db="EMBL/GenBank/DDBJ databases">
        <authorList>
            <person name="Sun Q."/>
            <person name="Ohkuma M."/>
        </authorList>
    </citation>
    <scope>NUCLEOTIDE SEQUENCE</scope>
    <source>
        <strain evidence="2">JCM 3313</strain>
    </source>
</reference>
<evidence type="ECO:0000313" key="2">
    <source>
        <dbReference type="EMBL" id="GGP43865.1"/>
    </source>
</evidence>
<dbReference type="Gene3D" id="3.10.450.50">
    <property type="match status" value="1"/>
</dbReference>
<organism evidence="2 3">
    <name type="scientific">Saccharothrix coeruleofusca</name>
    <dbReference type="NCBI Taxonomy" id="33919"/>
    <lineage>
        <taxon>Bacteria</taxon>
        <taxon>Bacillati</taxon>
        <taxon>Actinomycetota</taxon>
        <taxon>Actinomycetes</taxon>
        <taxon>Pseudonocardiales</taxon>
        <taxon>Pseudonocardiaceae</taxon>
        <taxon>Saccharothrix</taxon>
    </lineage>
</organism>
<proteinExistence type="predicted"/>
<dbReference type="Pfam" id="PF12680">
    <property type="entry name" value="SnoaL_2"/>
    <property type="match status" value="1"/>
</dbReference>
<evidence type="ECO:0000313" key="3">
    <source>
        <dbReference type="Proteomes" id="UP000639606"/>
    </source>
</evidence>
<accession>A0A918AJ97</accession>
<gene>
    <name evidence="2" type="ORF">GCM10010185_14450</name>
</gene>
<reference evidence="2" key="1">
    <citation type="journal article" date="2014" name="Int. J. Syst. Evol. Microbiol.">
        <title>Complete genome sequence of Corynebacterium casei LMG S-19264T (=DSM 44701T), isolated from a smear-ripened cheese.</title>
        <authorList>
            <consortium name="US DOE Joint Genome Institute (JGI-PGF)"/>
            <person name="Walter F."/>
            <person name="Albersmeier A."/>
            <person name="Kalinowski J."/>
            <person name="Ruckert C."/>
        </authorList>
    </citation>
    <scope>NUCLEOTIDE SEQUENCE</scope>
    <source>
        <strain evidence="2">JCM 3313</strain>
    </source>
</reference>
<sequence length="126" mass="13729">MTASGALRALREALVLEHLESENEGDFATTVGAFDRPRYEVAATGEVFEGPDGLSAYYARFTWPDQRSRLVRLHHADEAVIVEVDVAGTHPDSGRPVRTRMSAFFVFDGASLVGKRVYGGHPTHAG</sequence>
<dbReference type="EMBL" id="BMRG01000002">
    <property type="protein sequence ID" value="GGP43865.1"/>
    <property type="molecule type" value="Genomic_DNA"/>
</dbReference>
<dbReference type="SUPFAM" id="SSF54427">
    <property type="entry name" value="NTF2-like"/>
    <property type="match status" value="1"/>
</dbReference>
<evidence type="ECO:0000259" key="1">
    <source>
        <dbReference type="Pfam" id="PF12680"/>
    </source>
</evidence>
<dbReference type="Proteomes" id="UP000639606">
    <property type="component" value="Unassembled WGS sequence"/>
</dbReference>
<dbReference type="InterPro" id="IPR032710">
    <property type="entry name" value="NTF2-like_dom_sf"/>
</dbReference>
<dbReference type="AlphaFoldDB" id="A0A918AJ97"/>
<dbReference type="RefSeq" id="WP_189222259.1">
    <property type="nucleotide sequence ID" value="NZ_BMRG01000002.1"/>
</dbReference>
<feature type="domain" description="SnoaL-like" evidence="1">
    <location>
        <begin position="17"/>
        <end position="109"/>
    </location>
</feature>
<dbReference type="InterPro" id="IPR037401">
    <property type="entry name" value="SnoaL-like"/>
</dbReference>
<comment type="caution">
    <text evidence="2">The sequence shown here is derived from an EMBL/GenBank/DDBJ whole genome shotgun (WGS) entry which is preliminary data.</text>
</comment>
<keyword evidence="3" id="KW-1185">Reference proteome</keyword>